<dbReference type="PANTHER" id="PTHR19303">
    <property type="entry name" value="TRANSPOSON"/>
    <property type="match status" value="1"/>
</dbReference>
<proteinExistence type="predicted"/>
<dbReference type="GO" id="GO:0003677">
    <property type="term" value="F:DNA binding"/>
    <property type="evidence" value="ECO:0007669"/>
    <property type="project" value="UniProtKB-KW"/>
</dbReference>
<feature type="region of interest" description="Disordered" evidence="3">
    <location>
        <begin position="356"/>
        <end position="389"/>
    </location>
</feature>
<sequence>MHNQLAPASDHESHTAQDHNSTWGNEGAWVTDMHSFQNNQHTSMAEYNGSNFNFMPSIQTHGLPSESLGRMPPPPPPHSMAQAQTTLPQLTPQLPMLVMPSHATWPSMLTNPNSYSSHSAPPAMSIPPIQVTPRVHATLKTKLPALHTQPAPRKTLTDDDRKRMCQYAEDHPHAKQTDIGARFGVERSTVSKVLRNKEKYLYPETKTDASSSPVKRKAKGGVDIERALLNYVRNVQKSGRTISDTEINEKARMFATTMGKLDDGFKRVNSPSWLEKFKHKHGIGPGRLMRRASETNIPDSIRGSPSLSASQPSSAISPNSASGHLSPSPLSADRSEDGKDNKTYFMAVDFNTEPGAYRHSNSQSTTSLSSAFTDGGGSSFSGSALSPSQTPFTFSPDSNVGGFLDHSRQLPGGAAASNFQRPRSQTFPTLDLEYLSQQQNTEPLTPRYHVSSTAPSSALESPANEIPQPTYGTMDHAISPPPQLRHSSSNNSLTGRVGGGGGSTTASSSGGGPNSPTQEDARRAADTLLSFISQVGGFADQGEYMTVVRLTEKLRIHMGLAGSGSSKGQQGMGGLDRIPEQDSEMTNASPDALGIKGE</sequence>
<feature type="region of interest" description="Disordered" evidence="3">
    <location>
        <begin position="561"/>
        <end position="598"/>
    </location>
</feature>
<dbReference type="InterPro" id="IPR006600">
    <property type="entry name" value="HTH_CenpB_DNA-bd_dom"/>
</dbReference>
<evidence type="ECO:0000256" key="3">
    <source>
        <dbReference type="SAM" id="MobiDB-lite"/>
    </source>
</evidence>
<feature type="compositionally biased region" description="Low complexity" evidence="3">
    <location>
        <begin position="360"/>
        <end position="373"/>
    </location>
</feature>
<dbReference type="SUPFAM" id="SSF46689">
    <property type="entry name" value="Homeodomain-like"/>
    <property type="match status" value="2"/>
</dbReference>
<feature type="region of interest" description="Disordered" evidence="3">
    <location>
        <begin position="1"/>
        <end position="26"/>
    </location>
</feature>
<evidence type="ECO:0000256" key="1">
    <source>
        <dbReference type="ARBA" id="ARBA00023125"/>
    </source>
</evidence>
<dbReference type="InterPro" id="IPR050863">
    <property type="entry name" value="CenT-Element_Derived"/>
</dbReference>
<dbReference type="EMBL" id="JANBVN010000026">
    <property type="protein sequence ID" value="KAJ9161167.1"/>
    <property type="molecule type" value="Genomic_DNA"/>
</dbReference>
<feature type="region of interest" description="Disordered" evidence="3">
    <location>
        <begin position="441"/>
        <end position="521"/>
    </location>
</feature>
<dbReference type="Proteomes" id="UP001174691">
    <property type="component" value="Unassembled WGS sequence"/>
</dbReference>
<protein>
    <submittedName>
        <fullName evidence="5">Major centromere autoantigen B</fullName>
    </submittedName>
</protein>
<feature type="compositionally biased region" description="Polar residues" evidence="3">
    <location>
        <begin position="450"/>
        <end position="459"/>
    </location>
</feature>
<accession>A0AA38VMZ2</accession>
<dbReference type="Gene3D" id="1.10.10.60">
    <property type="entry name" value="Homeodomain-like"/>
    <property type="match status" value="2"/>
</dbReference>
<dbReference type="AlphaFoldDB" id="A0AA38VMZ2"/>
<dbReference type="GO" id="GO:0005634">
    <property type="term" value="C:nucleus"/>
    <property type="evidence" value="ECO:0007669"/>
    <property type="project" value="TreeGrafter"/>
</dbReference>
<evidence type="ECO:0000313" key="5">
    <source>
        <dbReference type="EMBL" id="KAJ9161167.1"/>
    </source>
</evidence>
<evidence type="ECO:0000259" key="4">
    <source>
        <dbReference type="PROSITE" id="PS51253"/>
    </source>
</evidence>
<dbReference type="Pfam" id="PF03221">
    <property type="entry name" value="HTH_Tnp_Tc5"/>
    <property type="match status" value="1"/>
</dbReference>
<feature type="compositionally biased region" description="Low complexity" evidence="3">
    <location>
        <begin position="304"/>
        <end position="322"/>
    </location>
</feature>
<dbReference type="Pfam" id="PF04218">
    <property type="entry name" value="CENP-B_N"/>
    <property type="match status" value="1"/>
</dbReference>
<feature type="region of interest" description="Disordered" evidence="3">
    <location>
        <begin position="296"/>
        <end position="339"/>
    </location>
</feature>
<name>A0AA38VMZ2_9PEZI</name>
<evidence type="ECO:0000256" key="2">
    <source>
        <dbReference type="ARBA" id="ARBA00023242"/>
    </source>
</evidence>
<dbReference type="InterPro" id="IPR009057">
    <property type="entry name" value="Homeodomain-like_sf"/>
</dbReference>
<dbReference type="PANTHER" id="PTHR19303:SF70">
    <property type="entry name" value="HTH CENPB-TYPE DOMAIN-CONTAINING PROTEIN"/>
    <property type="match status" value="1"/>
</dbReference>
<dbReference type="PROSITE" id="PS51253">
    <property type="entry name" value="HTH_CENPB"/>
    <property type="match status" value="1"/>
</dbReference>
<keyword evidence="1" id="KW-0238">DNA-binding</keyword>
<dbReference type="InterPro" id="IPR007889">
    <property type="entry name" value="HTH_Psq"/>
</dbReference>
<feature type="compositionally biased region" description="Gly residues" evidence="3">
    <location>
        <begin position="496"/>
        <end position="513"/>
    </location>
</feature>
<comment type="caution">
    <text evidence="5">The sequence shown here is derived from an EMBL/GenBank/DDBJ whole genome shotgun (WGS) entry which is preliminary data.</text>
</comment>
<gene>
    <name evidence="5" type="ORF">NKR19_g2568</name>
</gene>
<reference evidence="5" key="1">
    <citation type="submission" date="2022-07" db="EMBL/GenBank/DDBJ databases">
        <title>Fungi with potential for degradation of polypropylene.</title>
        <authorList>
            <person name="Gostincar C."/>
        </authorList>
    </citation>
    <scope>NUCLEOTIDE SEQUENCE</scope>
    <source>
        <strain evidence="5">EXF-13287</strain>
    </source>
</reference>
<feature type="domain" description="HTH CENPB-type" evidence="4">
    <location>
        <begin position="212"/>
        <end position="287"/>
    </location>
</feature>
<keyword evidence="2" id="KW-0539">Nucleus</keyword>
<organism evidence="5 6">
    <name type="scientific">Coniochaeta hoffmannii</name>
    <dbReference type="NCBI Taxonomy" id="91930"/>
    <lineage>
        <taxon>Eukaryota</taxon>
        <taxon>Fungi</taxon>
        <taxon>Dikarya</taxon>
        <taxon>Ascomycota</taxon>
        <taxon>Pezizomycotina</taxon>
        <taxon>Sordariomycetes</taxon>
        <taxon>Sordariomycetidae</taxon>
        <taxon>Coniochaetales</taxon>
        <taxon>Coniochaetaceae</taxon>
        <taxon>Coniochaeta</taxon>
    </lineage>
</organism>
<keyword evidence="6" id="KW-1185">Reference proteome</keyword>
<evidence type="ECO:0000313" key="6">
    <source>
        <dbReference type="Proteomes" id="UP001174691"/>
    </source>
</evidence>